<feature type="compositionally biased region" description="Polar residues" evidence="10">
    <location>
        <begin position="84"/>
        <end position="104"/>
    </location>
</feature>
<dbReference type="InParanoid" id="A0A165IEF3"/>
<proteinExistence type="inferred from homology"/>
<evidence type="ECO:0000256" key="11">
    <source>
        <dbReference type="SAM" id="Phobius"/>
    </source>
</evidence>
<protein>
    <recommendedName>
        <fullName evidence="3">dolichol kinase</fullName>
        <ecNumber evidence="3">2.7.1.108</ecNumber>
    </recommendedName>
</protein>
<dbReference type="PANTHER" id="PTHR13205:SF15">
    <property type="entry name" value="DOLICHOL KINASE"/>
    <property type="match status" value="1"/>
</dbReference>
<dbReference type="Proteomes" id="UP000076632">
    <property type="component" value="Unassembled WGS sequence"/>
</dbReference>
<accession>A0A165IEF3</accession>
<comment type="similarity">
    <text evidence="2">Belongs to the polyprenol kinase family.</text>
</comment>
<feature type="transmembrane region" description="Helical" evidence="11">
    <location>
        <begin position="874"/>
        <end position="893"/>
    </location>
</feature>
<keyword evidence="9 11" id="KW-0472">Membrane</keyword>
<dbReference type="RefSeq" id="XP_018190334.1">
    <property type="nucleotide sequence ID" value="XM_018330209.1"/>
</dbReference>
<dbReference type="OMA" id="HGTMVAM"/>
<dbReference type="OrthoDB" id="377083at2759"/>
<feature type="transmembrane region" description="Helical" evidence="11">
    <location>
        <begin position="749"/>
        <end position="765"/>
    </location>
</feature>
<feature type="region of interest" description="Disordered" evidence="10">
    <location>
        <begin position="480"/>
        <end position="504"/>
    </location>
</feature>
<feature type="transmembrane region" description="Helical" evidence="11">
    <location>
        <begin position="794"/>
        <end position="814"/>
    </location>
</feature>
<evidence type="ECO:0000256" key="2">
    <source>
        <dbReference type="ARBA" id="ARBA00010794"/>
    </source>
</evidence>
<keyword evidence="6" id="KW-0418">Kinase</keyword>
<evidence type="ECO:0000256" key="9">
    <source>
        <dbReference type="ARBA" id="ARBA00023136"/>
    </source>
</evidence>
<keyword evidence="13" id="KW-1185">Reference proteome</keyword>
<comment type="subcellular location">
    <subcellularLocation>
        <location evidence="1">Endoplasmic reticulum membrane</location>
        <topology evidence="1">Multi-pass membrane protein</topology>
    </subcellularLocation>
</comment>
<dbReference type="GeneID" id="28895346"/>
<evidence type="ECO:0000256" key="8">
    <source>
        <dbReference type="ARBA" id="ARBA00022989"/>
    </source>
</evidence>
<evidence type="ECO:0000313" key="13">
    <source>
        <dbReference type="Proteomes" id="UP000076632"/>
    </source>
</evidence>
<keyword evidence="8 11" id="KW-1133">Transmembrane helix</keyword>
<evidence type="ECO:0000256" key="7">
    <source>
        <dbReference type="ARBA" id="ARBA00022824"/>
    </source>
</evidence>
<evidence type="ECO:0000256" key="1">
    <source>
        <dbReference type="ARBA" id="ARBA00004477"/>
    </source>
</evidence>
<organism evidence="12 13">
    <name type="scientific">Xylona heveae (strain CBS 132557 / TC161)</name>
    <dbReference type="NCBI Taxonomy" id="1328760"/>
    <lineage>
        <taxon>Eukaryota</taxon>
        <taxon>Fungi</taxon>
        <taxon>Dikarya</taxon>
        <taxon>Ascomycota</taxon>
        <taxon>Pezizomycotina</taxon>
        <taxon>Xylonomycetes</taxon>
        <taxon>Xylonales</taxon>
        <taxon>Xylonaceae</taxon>
        <taxon>Xylona</taxon>
    </lineage>
</organism>
<keyword evidence="4" id="KW-0808">Transferase</keyword>
<dbReference type="STRING" id="1328760.A0A165IEF3"/>
<dbReference type="PANTHER" id="PTHR13205">
    <property type="entry name" value="TRANSMEMBRANE PROTEIN 15-RELATED"/>
    <property type="match status" value="1"/>
</dbReference>
<dbReference type="GO" id="GO:0004168">
    <property type="term" value="F:dolichol kinase activity"/>
    <property type="evidence" value="ECO:0007669"/>
    <property type="project" value="UniProtKB-EC"/>
</dbReference>
<evidence type="ECO:0000256" key="6">
    <source>
        <dbReference type="ARBA" id="ARBA00022777"/>
    </source>
</evidence>
<dbReference type="EMBL" id="KV407456">
    <property type="protein sequence ID" value="KZF24779.1"/>
    <property type="molecule type" value="Genomic_DNA"/>
</dbReference>
<feature type="compositionally biased region" description="Basic and acidic residues" evidence="10">
    <location>
        <begin position="67"/>
        <end position="79"/>
    </location>
</feature>
<dbReference type="InterPro" id="IPR032974">
    <property type="entry name" value="Polypren_kinase"/>
</dbReference>
<evidence type="ECO:0000256" key="4">
    <source>
        <dbReference type="ARBA" id="ARBA00022679"/>
    </source>
</evidence>
<feature type="transmembrane region" description="Helical" evidence="11">
    <location>
        <begin position="191"/>
        <end position="214"/>
    </location>
</feature>
<evidence type="ECO:0000256" key="10">
    <source>
        <dbReference type="SAM" id="MobiDB-lite"/>
    </source>
</evidence>
<keyword evidence="7" id="KW-0256">Endoplasmic reticulum</keyword>
<keyword evidence="5 11" id="KW-0812">Transmembrane</keyword>
<feature type="transmembrane region" description="Helical" evidence="11">
    <location>
        <begin position="226"/>
        <end position="247"/>
    </location>
</feature>
<dbReference type="GO" id="GO:0043048">
    <property type="term" value="P:dolichyl monophosphate biosynthetic process"/>
    <property type="evidence" value="ECO:0007669"/>
    <property type="project" value="TreeGrafter"/>
</dbReference>
<feature type="region of interest" description="Disordered" evidence="10">
    <location>
        <begin position="16"/>
        <end position="145"/>
    </location>
</feature>
<sequence length="947" mass="103820">MSTSFAPVNMRIAHDFELSPVSASSSNPEGANAERLRSRSRSRQPYHRQQAEPHTKSYLEAQGNYGPRDDRSLSRRRNEGAAADTNNGEGSSGSKSVDTLSDSGTEADDESATFLKSLPAPPSRPHKGLRDTRGTCTSSPFLTPSQLDEDDNQFSLHAGEASAWLSQTQPFEDQEARKAEQRYRRRRRAELIRRTSEFLIVGIVGLITTCGGGVRQAAKLWHRELYTHACIIIFLFMIYPIRLLRFARKAPSSPGPGRKQRFRVPSSFDPAPLIYPVLIPELVALSLLPNNKKFLLPNLILGIAALPHRVIPEVGTPLGLSFTHWFLSIAPLITSEYTALPSKLFPPMPYFLKSPPPEGLSPGILICLYPLHQTLLSPLQYLTTTSLLPAEIQLLSIALINLLLHSSSPQAVILQAALWGGGLGTFILCRHVIQWGVALAKIPKWRFRRAANVVKAKNLFLQALDHARGQRIGGFKPFEGRVDSGDSDADEDGAPGTHVGRGNRSLHLKVPNTVELRSLEENSGQTMSARDPSKSFDMLGGDASQPVQSVISHRRYTLPSIDGSVLPRSSKFTSGGRHRRHISSTFRPYLDLTASQAKNRKLLYAAYVYCSILFILVLGIRTYTAKWAFNGDEPVGWAIGYLLGNIQPFRMAVVGANMENWIQLPPRRDRDDTPSVGRGWVDQVRFCNLGEANTRLAICGYWLGIFTIGMLIVLRLSSVVEVDTRRKVFHGMMVAMFLPATYIDPAFAGLALTLALSLFILLDLFRASQLPPLSKPLAAFLTPYVDGRDLRGPVVVSHMFLLIGCAIPLWLCLADASRAGPSNWDGWEVTSRDVSMISGVVCVGMGDAAASLIGRRYGRRKWPWTGGKSLEGSVAFALAVASGLVFARFWLVLGGWPGGSDDHWVTSVIKSVIAGAGASFTEAVLTGANDNVVVPVILWLLVRGLGI</sequence>
<feature type="transmembrane region" description="Helical" evidence="11">
    <location>
        <begin position="695"/>
        <end position="716"/>
    </location>
</feature>
<dbReference type="GO" id="GO:0005789">
    <property type="term" value="C:endoplasmic reticulum membrane"/>
    <property type="evidence" value="ECO:0007669"/>
    <property type="project" value="UniProtKB-SubCell"/>
</dbReference>
<evidence type="ECO:0000256" key="3">
    <source>
        <dbReference type="ARBA" id="ARBA00012132"/>
    </source>
</evidence>
<dbReference type="EC" id="2.7.1.108" evidence="3"/>
<evidence type="ECO:0000256" key="5">
    <source>
        <dbReference type="ARBA" id="ARBA00022692"/>
    </source>
</evidence>
<feature type="compositionally biased region" description="Polar residues" evidence="10">
    <location>
        <begin position="134"/>
        <end position="145"/>
    </location>
</feature>
<feature type="transmembrane region" description="Helical" evidence="11">
    <location>
        <begin position="834"/>
        <end position="853"/>
    </location>
</feature>
<dbReference type="AlphaFoldDB" id="A0A165IEF3"/>
<feature type="transmembrane region" description="Helical" evidence="11">
    <location>
        <begin position="602"/>
        <end position="620"/>
    </location>
</feature>
<reference evidence="12 13" key="1">
    <citation type="journal article" date="2016" name="Fungal Biol.">
        <title>The genome of Xylona heveae provides a window into fungal endophytism.</title>
        <authorList>
            <person name="Gazis R."/>
            <person name="Kuo A."/>
            <person name="Riley R."/>
            <person name="LaButti K."/>
            <person name="Lipzen A."/>
            <person name="Lin J."/>
            <person name="Amirebrahimi M."/>
            <person name="Hesse C.N."/>
            <person name="Spatafora J.W."/>
            <person name="Henrissat B."/>
            <person name="Hainaut M."/>
            <person name="Grigoriev I.V."/>
            <person name="Hibbett D.S."/>
        </authorList>
    </citation>
    <scope>NUCLEOTIDE SEQUENCE [LARGE SCALE GENOMIC DNA]</scope>
    <source>
        <strain evidence="12 13">TC161</strain>
    </source>
</reference>
<evidence type="ECO:0000313" key="12">
    <source>
        <dbReference type="EMBL" id="KZF24779.1"/>
    </source>
</evidence>
<gene>
    <name evidence="12" type="ORF">L228DRAFT_219299</name>
</gene>
<name>A0A165IEF3_XYLHT</name>